<proteinExistence type="predicted"/>
<dbReference type="Proteomes" id="UP000289465">
    <property type="component" value="Unassembled WGS sequence"/>
</dbReference>
<comment type="subunit">
    <text evidence="2">Interacts with COX5B; this interaction may contribute to localize PYROXD2 to the inner face of the inner mitochondrial membrane.</text>
</comment>
<comment type="function">
    <text evidence="1">Probable oxidoreductase that may play a role as regulator of mitochondrial function.</text>
</comment>
<sequence>MATQSEAQVVIVGSGMNSLVCAALLAQRGKSVLVLERSDRLGGCIRTEELFPGYRHDVLSCWYPLFVGSPAYAALKPALRDAGLEFAQGEYATGLVLPDGAGLALKQDLEDSARRLDAWAPGDGAAVGAMARRLFGEDAALTFGLLGQNPYGAGMLKLLFGEWRRRGMDGLAAFAADSMESFRRWADRELRSDAARALIAPWVLHTGLGPDDACSALIGKLTFAAVVAGGMPVVKGGGSGVVDALAKVIEGHGGRLLTGARVERILTRGDGRRRRAAGVAAGGQMYRATEAVVCNVAPGQLYGQLLPDAPEPLRRRAAGYRHGRGGMQIHFALNAPPDWLTPELRQVPLVHLTESMEQVCASVTEANNGLLPARPTLAIGQPVAVDPTRAPPGGWILWVQMQELPVRVKGDAAGEIAVPADGRWNEALREAVADRVQARLERVMRGLARRIVGRRSYSPADLESLNCNLVGGDPYSGVCSPDQFFWLRPFAGGHGARGHRTPLRNLFHIGAATHPGPGLGGGSGYLVAQHLAPRGGRSGT</sequence>
<dbReference type="SUPFAM" id="SSF51905">
    <property type="entry name" value="FAD/NAD(P)-binding domain"/>
    <property type="match status" value="1"/>
</dbReference>
<gene>
    <name evidence="5" type="primary">carA2</name>
    <name evidence="5" type="ORF">AVE30378_06015</name>
</gene>
<feature type="domain" description="Amine oxidase" evidence="4">
    <location>
        <begin position="19"/>
        <end position="348"/>
    </location>
</feature>
<evidence type="ECO:0000256" key="3">
    <source>
        <dbReference type="ARBA" id="ARBA00040298"/>
    </source>
</evidence>
<evidence type="ECO:0000259" key="4">
    <source>
        <dbReference type="Pfam" id="PF01593"/>
    </source>
</evidence>
<dbReference type="Pfam" id="PF01593">
    <property type="entry name" value="Amino_oxidase"/>
    <property type="match status" value="1"/>
</dbReference>
<evidence type="ECO:0000313" key="5">
    <source>
        <dbReference type="EMBL" id="SSW73668.1"/>
    </source>
</evidence>
<evidence type="ECO:0000256" key="1">
    <source>
        <dbReference type="ARBA" id="ARBA00037217"/>
    </source>
</evidence>
<dbReference type="PANTHER" id="PTHR10668">
    <property type="entry name" value="PHYTOENE DEHYDROGENASE"/>
    <property type="match status" value="1"/>
</dbReference>
<accession>A0A446D0M1</accession>
<name>A0A446D0M1_9BURK</name>
<dbReference type="OrthoDB" id="9774675at2"/>
<evidence type="ECO:0000313" key="6">
    <source>
        <dbReference type="Proteomes" id="UP000289465"/>
    </source>
</evidence>
<dbReference type="RefSeq" id="WP_129246620.1">
    <property type="nucleotide sequence ID" value="NZ_UFQC01000059.1"/>
</dbReference>
<organism evidence="5 6">
    <name type="scientific">Achromobacter veterisilvae</name>
    <dbReference type="NCBI Taxonomy" id="2069367"/>
    <lineage>
        <taxon>Bacteria</taxon>
        <taxon>Pseudomonadati</taxon>
        <taxon>Pseudomonadota</taxon>
        <taxon>Betaproteobacteria</taxon>
        <taxon>Burkholderiales</taxon>
        <taxon>Alcaligenaceae</taxon>
        <taxon>Achromobacter</taxon>
    </lineage>
</organism>
<protein>
    <recommendedName>
        <fullName evidence="3">Pyridine nucleotide-disulfide oxidoreductase domain-containing protein 2</fullName>
    </recommendedName>
</protein>
<keyword evidence="5" id="KW-0560">Oxidoreductase</keyword>
<dbReference type="InterPro" id="IPR036188">
    <property type="entry name" value="FAD/NAD-bd_sf"/>
</dbReference>
<dbReference type="InterPro" id="IPR002937">
    <property type="entry name" value="Amino_oxidase"/>
</dbReference>
<dbReference type="EMBL" id="UFQC01000059">
    <property type="protein sequence ID" value="SSW73668.1"/>
    <property type="molecule type" value="Genomic_DNA"/>
</dbReference>
<dbReference type="AlphaFoldDB" id="A0A446D0M1"/>
<dbReference type="PANTHER" id="PTHR10668:SF105">
    <property type="entry name" value="DEHYDROGENASE-RELATED"/>
    <property type="match status" value="1"/>
</dbReference>
<dbReference type="GO" id="GO:0016491">
    <property type="term" value="F:oxidoreductase activity"/>
    <property type="evidence" value="ECO:0007669"/>
    <property type="project" value="UniProtKB-KW"/>
</dbReference>
<evidence type="ECO:0000256" key="2">
    <source>
        <dbReference type="ARBA" id="ARBA00038825"/>
    </source>
</evidence>
<reference evidence="5 6" key="1">
    <citation type="submission" date="2018-07" db="EMBL/GenBank/DDBJ databases">
        <authorList>
            <person name="Peeters C."/>
        </authorList>
    </citation>
    <scope>NUCLEOTIDE SEQUENCE [LARGE SCALE GENOMIC DNA]</scope>
    <source>
        <strain evidence="5 6">LMG 30378</strain>
    </source>
</reference>
<dbReference type="Gene3D" id="3.50.50.60">
    <property type="entry name" value="FAD/NAD(P)-binding domain"/>
    <property type="match status" value="2"/>
</dbReference>